<sequence>MTFAPRTWVVGEVVSAAVMNQEIRDQFNSMFAAWTPYTPAWTSTGTAPSLGNGTIIGRYMKIGRTVICHINMTTGSTSTYGSGDYNWSLPVQAANVGTAIVGTAQLLGTDRWVGQIVIGPNASGCSAFMPITATNTRTNFLTATRPETLAAGAQVRLTFMYEAAS</sequence>
<name>G2G8M1_9ACTN</name>
<dbReference type="Proteomes" id="UP000004217">
    <property type="component" value="Unassembled WGS sequence"/>
</dbReference>
<gene>
    <name evidence="1" type="ORF">SZN_09196</name>
</gene>
<evidence type="ECO:0000313" key="1">
    <source>
        <dbReference type="EMBL" id="EGX60086.1"/>
    </source>
</evidence>
<organism evidence="1 2">
    <name type="scientific">Streptomyces zinciresistens K42</name>
    <dbReference type="NCBI Taxonomy" id="700597"/>
    <lineage>
        <taxon>Bacteria</taxon>
        <taxon>Bacillati</taxon>
        <taxon>Actinomycetota</taxon>
        <taxon>Actinomycetes</taxon>
        <taxon>Kitasatosporales</taxon>
        <taxon>Streptomycetaceae</taxon>
        <taxon>Streptomyces</taxon>
    </lineage>
</organism>
<comment type="caution">
    <text evidence="1">The sequence shown here is derived from an EMBL/GenBank/DDBJ whole genome shotgun (WGS) entry which is preliminary data.</text>
</comment>
<protein>
    <submittedName>
        <fullName evidence="1">Uncharacterized protein</fullName>
    </submittedName>
</protein>
<evidence type="ECO:0000313" key="2">
    <source>
        <dbReference type="Proteomes" id="UP000004217"/>
    </source>
</evidence>
<dbReference type="RefSeq" id="WP_007493571.1">
    <property type="nucleotide sequence ID" value="NZ_AGBF01000019.1"/>
</dbReference>
<dbReference type="EMBL" id="AGBF01000019">
    <property type="protein sequence ID" value="EGX60086.1"/>
    <property type="molecule type" value="Genomic_DNA"/>
</dbReference>
<accession>G2G8M1</accession>
<reference evidence="1 2" key="1">
    <citation type="submission" date="2011-08" db="EMBL/GenBank/DDBJ databases">
        <authorList>
            <person name="Lin Y."/>
            <person name="Hao X."/>
            <person name="Johnstone L."/>
            <person name="Miller S.J."/>
            <person name="Wei G."/>
            <person name="Rensing C."/>
        </authorList>
    </citation>
    <scope>NUCLEOTIDE SEQUENCE [LARGE SCALE GENOMIC DNA]</scope>
    <source>
        <strain evidence="1 2">K42</strain>
    </source>
</reference>
<dbReference type="OrthoDB" id="4237396at2"/>
<keyword evidence="2" id="KW-1185">Reference proteome</keyword>
<dbReference type="PATRIC" id="fig|700597.3.peg.1793"/>
<dbReference type="AlphaFoldDB" id="G2G8M1"/>
<proteinExistence type="predicted"/>